<reference evidence="6" key="1">
    <citation type="journal article" date="2020" name="Stud. Mycol.">
        <title>101 Dothideomycetes genomes: a test case for predicting lifestyles and emergence of pathogens.</title>
        <authorList>
            <person name="Haridas S."/>
            <person name="Albert R."/>
            <person name="Binder M."/>
            <person name="Bloem J."/>
            <person name="Labutti K."/>
            <person name="Salamov A."/>
            <person name="Andreopoulos B."/>
            <person name="Baker S."/>
            <person name="Barry K."/>
            <person name="Bills G."/>
            <person name="Bluhm B."/>
            <person name="Cannon C."/>
            <person name="Castanera R."/>
            <person name="Culley D."/>
            <person name="Daum C."/>
            <person name="Ezra D."/>
            <person name="Gonzalez J."/>
            <person name="Henrissat B."/>
            <person name="Kuo A."/>
            <person name="Liang C."/>
            <person name="Lipzen A."/>
            <person name="Lutzoni F."/>
            <person name="Magnuson J."/>
            <person name="Mondo S."/>
            <person name="Nolan M."/>
            <person name="Ohm R."/>
            <person name="Pangilinan J."/>
            <person name="Park H.-J."/>
            <person name="Ramirez L."/>
            <person name="Alfaro M."/>
            <person name="Sun H."/>
            <person name="Tritt A."/>
            <person name="Yoshinaga Y."/>
            <person name="Zwiers L.-H."/>
            <person name="Turgeon B."/>
            <person name="Goodwin S."/>
            <person name="Spatafora J."/>
            <person name="Crous P."/>
            <person name="Grigoriev I."/>
        </authorList>
    </citation>
    <scope>NUCLEOTIDE SEQUENCE</scope>
    <source>
        <strain evidence="6">ATCC 16933</strain>
    </source>
</reference>
<feature type="region of interest" description="Disordered" evidence="4">
    <location>
        <begin position="475"/>
        <end position="529"/>
    </location>
</feature>
<gene>
    <name evidence="6" type="ORF">BDY21DRAFT_420955</name>
</gene>
<dbReference type="CDD" id="cd07990">
    <property type="entry name" value="LPLAT_LCLAT1-like"/>
    <property type="match status" value="1"/>
</dbReference>
<name>A0A6A6P3D5_9PEZI</name>
<dbReference type="GO" id="GO:0016746">
    <property type="term" value="F:acyltransferase activity"/>
    <property type="evidence" value="ECO:0007669"/>
    <property type="project" value="UniProtKB-KW"/>
</dbReference>
<feature type="domain" description="Phospholipid/glycerol acyltransferase" evidence="5">
    <location>
        <begin position="128"/>
        <end position="249"/>
    </location>
</feature>
<dbReference type="InterPro" id="IPR002123">
    <property type="entry name" value="Plipid/glycerol_acylTrfase"/>
</dbReference>
<dbReference type="GO" id="GO:0036149">
    <property type="term" value="P:phosphatidylinositol acyl-chain remodeling"/>
    <property type="evidence" value="ECO:0007669"/>
    <property type="project" value="TreeGrafter"/>
</dbReference>
<dbReference type="EMBL" id="MU001678">
    <property type="protein sequence ID" value="KAF2458324.1"/>
    <property type="molecule type" value="Genomic_DNA"/>
</dbReference>
<keyword evidence="2 6" id="KW-0808">Transferase</keyword>
<evidence type="ECO:0000256" key="1">
    <source>
        <dbReference type="ARBA" id="ARBA00008655"/>
    </source>
</evidence>
<sequence length="746" mass="80590">MMAPNPPQGNGDAQGLLAAASNMDPKAVAGQNANMSPMDRMISAGSTLLSGAMAISASQFMGAPLKLISEEYYKSYMSITKQAFAILITTITQMWSPTVVRVTGDASMKDQLQQRGDGALKCNFPSRILLMANHQLYTDWLYLWWIAYTNGMHGHIYIILKESIKNIPIFGWSAQFYNFIFLARDWKKDKPKVRKCLQQLNNNDPMWLLIFPEGTNLSKSTREASRAWAQKNGVEDMKHQLLPRTTGIQFCLQELRQTTDWLYDCTIAYEGVPPGQFGQDIFTLRSSLLEGKPPKSVNMHWRRFKIADIPVDNSKAFEVWLRNRWREKDYLLEYFQRTKRFPSEEFWKTTTTTGANGGARVAQTGIDKRKAVKPAPYVETEVKSGSWEEFLSLFAPITAFIAVLFLFYSDPKHLLNAGQNGANDPAAQQAQLIQSMMQAGEPPSDEKKKQALLSAIGASQSNALLKSAGAAAGRGDFGTATPSPSTTKANSRGQPLKLRPAAPLRSRTSSSSLSSSAAPHAATAGTPVAKLPPEQIEQIKGMLRQRAASELGSVRSAPVKTAQQRAIGAAATRAAAAGNARRASVQAQPRGNDKATAGGKGTAASTKGSVAPARSTAASTKTGVVQGGPKKLGGVKAPGNQIKGGAQRATPQHVTAAQKGGGGGGGYAKTPIGTVKKPPTAQTAPGQQKKKVQQGQGQGQAQKKKEIPTIKADPKVLARVPIKEKEVPNIKVDEKTREKLRAGLKK</sequence>
<comment type="similarity">
    <text evidence="1">Belongs to the 1-acyl-sn-glycerol-3-phosphate acyltransferase family.</text>
</comment>
<dbReference type="SUPFAM" id="SSF69593">
    <property type="entry name" value="Glycerol-3-phosphate (1)-acyltransferase"/>
    <property type="match status" value="1"/>
</dbReference>
<feature type="compositionally biased region" description="Basic and acidic residues" evidence="4">
    <location>
        <begin position="703"/>
        <end position="712"/>
    </location>
</feature>
<dbReference type="PANTHER" id="PTHR10983:SF16">
    <property type="entry name" value="LYSOCARDIOLIPIN ACYLTRANSFERASE 1"/>
    <property type="match status" value="1"/>
</dbReference>
<keyword evidence="3 6" id="KW-0012">Acyltransferase</keyword>
<feature type="region of interest" description="Disordered" evidence="4">
    <location>
        <begin position="579"/>
        <end position="712"/>
    </location>
</feature>
<evidence type="ECO:0000256" key="2">
    <source>
        <dbReference type="ARBA" id="ARBA00022679"/>
    </source>
</evidence>
<accession>A0A6A6P3D5</accession>
<keyword evidence="7" id="KW-1185">Reference proteome</keyword>
<organism evidence="6 7">
    <name type="scientific">Lineolata rhizophorae</name>
    <dbReference type="NCBI Taxonomy" id="578093"/>
    <lineage>
        <taxon>Eukaryota</taxon>
        <taxon>Fungi</taxon>
        <taxon>Dikarya</taxon>
        <taxon>Ascomycota</taxon>
        <taxon>Pezizomycotina</taxon>
        <taxon>Dothideomycetes</taxon>
        <taxon>Dothideomycetes incertae sedis</taxon>
        <taxon>Lineolatales</taxon>
        <taxon>Lineolataceae</taxon>
        <taxon>Lineolata</taxon>
    </lineage>
</organism>
<evidence type="ECO:0000259" key="5">
    <source>
        <dbReference type="SMART" id="SM00563"/>
    </source>
</evidence>
<dbReference type="Pfam" id="PF01553">
    <property type="entry name" value="Acyltransferase"/>
    <property type="match status" value="1"/>
</dbReference>
<evidence type="ECO:0000256" key="4">
    <source>
        <dbReference type="SAM" id="MobiDB-lite"/>
    </source>
</evidence>
<dbReference type="GO" id="GO:0005783">
    <property type="term" value="C:endoplasmic reticulum"/>
    <property type="evidence" value="ECO:0007669"/>
    <property type="project" value="TreeGrafter"/>
</dbReference>
<evidence type="ECO:0000256" key="3">
    <source>
        <dbReference type="ARBA" id="ARBA00023315"/>
    </source>
</evidence>
<evidence type="ECO:0000313" key="6">
    <source>
        <dbReference type="EMBL" id="KAF2458324.1"/>
    </source>
</evidence>
<dbReference type="PANTHER" id="PTHR10983">
    <property type="entry name" value="1-ACYLGLYCEROL-3-PHOSPHATE ACYLTRANSFERASE-RELATED"/>
    <property type="match status" value="1"/>
</dbReference>
<feature type="compositionally biased region" description="Polar residues" evidence="4">
    <location>
        <begin position="480"/>
        <end position="493"/>
    </location>
</feature>
<dbReference type="Pfam" id="PF16076">
    <property type="entry name" value="Acyltransf_C"/>
    <property type="match status" value="1"/>
</dbReference>
<protein>
    <submittedName>
        <fullName evidence="6">Acyltransferase-domain-containing protein</fullName>
    </submittedName>
</protein>
<feature type="compositionally biased region" description="Low complexity" evidence="4">
    <location>
        <begin position="594"/>
        <end position="609"/>
    </location>
</feature>
<dbReference type="OrthoDB" id="189226at2759"/>
<dbReference type="InterPro" id="IPR032098">
    <property type="entry name" value="Acyltransf_C"/>
</dbReference>
<dbReference type="Proteomes" id="UP000799766">
    <property type="component" value="Unassembled WGS sequence"/>
</dbReference>
<dbReference type="SMART" id="SM00563">
    <property type="entry name" value="PlsC"/>
    <property type="match status" value="1"/>
</dbReference>
<feature type="compositionally biased region" description="Low complexity" evidence="4">
    <location>
        <begin position="501"/>
        <end position="524"/>
    </location>
</feature>
<proteinExistence type="inferred from homology"/>
<dbReference type="AlphaFoldDB" id="A0A6A6P3D5"/>
<evidence type="ECO:0000313" key="7">
    <source>
        <dbReference type="Proteomes" id="UP000799766"/>
    </source>
</evidence>